<dbReference type="SMART" id="SM00666">
    <property type="entry name" value="PB1"/>
    <property type="match status" value="1"/>
</dbReference>
<evidence type="ECO:0000259" key="32">
    <source>
        <dbReference type="PROSITE" id="PS51285"/>
    </source>
</evidence>
<keyword evidence="16" id="KW-0221">Differentiation</keyword>
<dbReference type="SUPFAM" id="SSF54277">
    <property type="entry name" value="CAD &amp; PB1 domains"/>
    <property type="match status" value="1"/>
</dbReference>
<evidence type="ECO:0000256" key="2">
    <source>
        <dbReference type="ARBA" id="ARBA00005490"/>
    </source>
</evidence>
<evidence type="ECO:0000256" key="13">
    <source>
        <dbReference type="ARBA" id="ARBA00022840"/>
    </source>
</evidence>
<dbReference type="InterPro" id="IPR019734">
    <property type="entry name" value="TPR_rpt"/>
</dbReference>
<dbReference type="Gene3D" id="3.10.20.90">
    <property type="entry name" value="Phosphatidylinositol 3-kinase Catalytic Subunit, Chain A, domain 1"/>
    <property type="match status" value="1"/>
</dbReference>
<dbReference type="PROSITE" id="PS00479">
    <property type="entry name" value="ZF_DAG_PE_1"/>
    <property type="match status" value="1"/>
</dbReference>
<feature type="domain" description="G-protein coupled receptors family 1 profile" evidence="31">
    <location>
        <begin position="5941"/>
        <end position="6191"/>
    </location>
</feature>
<protein>
    <recommendedName>
        <fullName evidence="23">Protein kinase C-like 3</fullName>
        <ecNumber evidence="3">2.7.11.13</ecNumber>
    </recommendedName>
    <alternativeName>
        <fullName evidence="24">Atypical protein kinase C-3</fullName>
    </alternativeName>
</protein>
<keyword evidence="10" id="KW-0863">Zinc-finger</keyword>
<keyword evidence="35" id="KW-1185">Reference proteome</keyword>
<dbReference type="FunFam" id="1.10.510.10:FF:000048">
    <property type="entry name" value="Protein kinase C"/>
    <property type="match status" value="1"/>
</dbReference>
<dbReference type="SMART" id="SM00028">
    <property type="entry name" value="TPR"/>
    <property type="match status" value="3"/>
</dbReference>
<dbReference type="Gene3D" id="1.10.246.110">
    <property type="entry name" value="Mitochondrial ATP synthase-coupling factor 6"/>
    <property type="match status" value="1"/>
</dbReference>
<dbReference type="SMART" id="SM00133">
    <property type="entry name" value="S_TK_X"/>
    <property type="match status" value="1"/>
</dbReference>
<dbReference type="PROSITE" id="PS50011">
    <property type="entry name" value="PROTEIN_KINASE_DOM"/>
    <property type="match status" value="1"/>
</dbReference>
<feature type="region of interest" description="Disordered" evidence="27">
    <location>
        <begin position="2522"/>
        <end position="2544"/>
    </location>
</feature>
<dbReference type="Gene3D" id="3.30.60.20">
    <property type="match status" value="1"/>
</dbReference>
<dbReference type="SUPFAM" id="SSF57889">
    <property type="entry name" value="Cysteine-rich domain"/>
    <property type="match status" value="1"/>
</dbReference>
<dbReference type="InterPro" id="IPR008271">
    <property type="entry name" value="Ser/Thr_kinase_AS"/>
</dbReference>
<keyword evidence="13 26" id="KW-0067">ATP-binding</keyword>
<dbReference type="GO" id="GO:0015078">
    <property type="term" value="F:proton transmembrane transporter activity"/>
    <property type="evidence" value="ECO:0007669"/>
    <property type="project" value="InterPro"/>
</dbReference>
<evidence type="ECO:0000256" key="19">
    <source>
        <dbReference type="ARBA" id="ARBA00047272"/>
    </source>
</evidence>
<evidence type="ECO:0000256" key="4">
    <source>
        <dbReference type="ARBA" id="ARBA00022527"/>
    </source>
</evidence>
<dbReference type="InterPro" id="IPR056741">
    <property type="entry name" value="BLTP1_M"/>
</dbReference>
<feature type="compositionally biased region" description="Polar residues" evidence="27">
    <location>
        <begin position="2911"/>
        <end position="2925"/>
    </location>
</feature>
<reference evidence="34 35" key="1">
    <citation type="submission" date="2015-05" db="EMBL/GenBank/DDBJ databases">
        <title>Evolution of Trichinella species and genotypes.</title>
        <authorList>
            <person name="Korhonen P.K."/>
            <person name="Edoardo P."/>
            <person name="Giuseppe L.R."/>
            <person name="Gasser R.B."/>
        </authorList>
    </citation>
    <scope>NUCLEOTIDE SEQUENCE [LARGE SCALE GENOMIC DNA]</scope>
    <source>
        <strain evidence="34">ISS10</strain>
    </source>
</reference>
<evidence type="ECO:0000256" key="20">
    <source>
        <dbReference type="ARBA" id="ARBA00047470"/>
    </source>
</evidence>
<dbReference type="GO" id="GO:0015986">
    <property type="term" value="P:proton motive force-driven ATP synthesis"/>
    <property type="evidence" value="ECO:0007669"/>
    <property type="project" value="InterPro"/>
</dbReference>
<keyword evidence="14 28" id="KW-1133">Transmembrane helix</keyword>
<evidence type="ECO:0000256" key="11">
    <source>
        <dbReference type="ARBA" id="ARBA00022777"/>
    </source>
</evidence>
<dbReference type="GO" id="GO:0008270">
    <property type="term" value="F:zinc ion binding"/>
    <property type="evidence" value="ECO:0007669"/>
    <property type="project" value="UniProtKB-KW"/>
</dbReference>
<comment type="subcellular location">
    <subcellularLocation>
        <location evidence="1">Membrane</location>
    </subcellularLocation>
</comment>
<feature type="region of interest" description="Disordered" evidence="27">
    <location>
        <begin position="2911"/>
        <end position="2971"/>
    </location>
</feature>
<dbReference type="CDD" id="cd00637">
    <property type="entry name" value="7tm_classA_rhodopsin-like"/>
    <property type="match status" value="1"/>
</dbReference>
<dbReference type="SMART" id="SM00220">
    <property type="entry name" value="S_TKc"/>
    <property type="match status" value="1"/>
</dbReference>
<feature type="region of interest" description="Disordered" evidence="27">
    <location>
        <begin position="3454"/>
        <end position="3475"/>
    </location>
</feature>
<evidence type="ECO:0000256" key="8">
    <source>
        <dbReference type="ARBA" id="ARBA00022723"/>
    </source>
</evidence>
<keyword evidence="8" id="KW-0479">Metal-binding</keyword>
<feature type="compositionally biased region" description="Basic and acidic residues" evidence="27">
    <location>
        <begin position="3458"/>
        <end position="3471"/>
    </location>
</feature>
<evidence type="ECO:0000259" key="29">
    <source>
        <dbReference type="PROSITE" id="PS50011"/>
    </source>
</evidence>
<dbReference type="GO" id="GO:0007369">
    <property type="term" value="P:gastrulation"/>
    <property type="evidence" value="ECO:0007669"/>
    <property type="project" value="UniProtKB-KW"/>
</dbReference>
<dbReference type="Proteomes" id="UP000054721">
    <property type="component" value="Unassembled WGS sequence"/>
</dbReference>
<feature type="region of interest" description="Disordered" evidence="27">
    <location>
        <begin position="4186"/>
        <end position="4209"/>
    </location>
</feature>
<evidence type="ECO:0000256" key="26">
    <source>
        <dbReference type="PROSITE-ProRule" id="PRU10141"/>
    </source>
</evidence>
<feature type="compositionally biased region" description="Low complexity" evidence="27">
    <location>
        <begin position="2931"/>
        <end position="2953"/>
    </location>
</feature>
<dbReference type="InterPro" id="IPR011990">
    <property type="entry name" value="TPR-like_helical_dom_sf"/>
</dbReference>
<dbReference type="PROSITE" id="PS50005">
    <property type="entry name" value="TPR"/>
    <property type="match status" value="1"/>
</dbReference>
<dbReference type="Pfam" id="PF05511">
    <property type="entry name" value="ATP-synt_F6"/>
    <property type="match status" value="1"/>
</dbReference>
<feature type="region of interest" description="Disordered" evidence="27">
    <location>
        <begin position="3035"/>
        <end position="3071"/>
    </location>
</feature>
<dbReference type="InterPro" id="IPR008387">
    <property type="entry name" value="ATP_synth_f6_mt"/>
</dbReference>
<dbReference type="GO" id="GO:0045259">
    <property type="term" value="C:proton-transporting ATP synthase complex"/>
    <property type="evidence" value="ECO:0007669"/>
    <property type="project" value="InterPro"/>
</dbReference>
<feature type="compositionally biased region" description="Low complexity" evidence="27">
    <location>
        <begin position="3045"/>
        <end position="3057"/>
    </location>
</feature>
<dbReference type="PROSITE" id="PS51285">
    <property type="entry name" value="AGC_KINASE_CTER"/>
    <property type="match status" value="1"/>
</dbReference>
<evidence type="ECO:0000259" key="33">
    <source>
        <dbReference type="PROSITE" id="PS51745"/>
    </source>
</evidence>
<feature type="domain" description="AGC-kinase C-terminal" evidence="32">
    <location>
        <begin position="6752"/>
        <end position="6814"/>
    </location>
</feature>
<dbReference type="SUPFAM" id="SSF111357">
    <property type="entry name" value="Mitochondrial ATP synthase coupling factor 6"/>
    <property type="match status" value="1"/>
</dbReference>
<dbReference type="FunFam" id="3.10.20.90:FF:000071">
    <property type="entry name" value="Protein kinase C"/>
    <property type="match status" value="1"/>
</dbReference>
<dbReference type="PANTHER" id="PTHR31640">
    <property type="entry name" value="TRANSMEMBRANE PROTEIN KIAA1109"/>
    <property type="match status" value="1"/>
</dbReference>
<comment type="catalytic activity">
    <reaction evidence="20">
        <text>L-seryl-[protein] + ATP = O-phospho-L-seryl-[protein] + ADP + H(+)</text>
        <dbReference type="Rhea" id="RHEA:17989"/>
        <dbReference type="Rhea" id="RHEA-COMP:9863"/>
        <dbReference type="Rhea" id="RHEA-COMP:11604"/>
        <dbReference type="ChEBI" id="CHEBI:15378"/>
        <dbReference type="ChEBI" id="CHEBI:29999"/>
        <dbReference type="ChEBI" id="CHEBI:30616"/>
        <dbReference type="ChEBI" id="CHEBI:83421"/>
        <dbReference type="ChEBI" id="CHEBI:456216"/>
        <dbReference type="EC" id="2.7.11.13"/>
    </reaction>
</comment>
<dbReference type="CDD" id="cd20794">
    <property type="entry name" value="C1_aPKC"/>
    <property type="match status" value="1"/>
</dbReference>
<dbReference type="InterPro" id="IPR002219">
    <property type="entry name" value="PKC_DAG/PE"/>
</dbReference>
<comment type="subunit">
    <text evidence="22">Interaction with par-3 required for the peripheral localization of par-6 and to form a par-3/par-6/pkc-3 complex, which is activated when cdc-42 interacts with par-6. Binds avidly to the phosphotyrosine interaction domain (PID) of a novel pkc-3 adapter protein num-1, which enables tethering and targeting of pkc-3 to the cell periphery.</text>
</comment>
<dbReference type="GO" id="GO:0007506">
    <property type="term" value="P:gonadal mesoderm development"/>
    <property type="evidence" value="ECO:0007669"/>
    <property type="project" value="UniProtKB-KW"/>
</dbReference>
<evidence type="ECO:0000313" key="34">
    <source>
        <dbReference type="EMBL" id="KRZ61468.1"/>
    </source>
</evidence>
<dbReference type="EC" id="2.7.11.13" evidence="3"/>
<feature type="region of interest" description="Disordered" evidence="27">
    <location>
        <begin position="4690"/>
        <end position="4714"/>
    </location>
</feature>
<dbReference type="OrthoDB" id="10051416at2759"/>
<evidence type="ECO:0000256" key="28">
    <source>
        <dbReference type="SAM" id="Phobius"/>
    </source>
</evidence>
<dbReference type="Gene3D" id="1.20.1070.10">
    <property type="entry name" value="Rhodopsin 7-helix transmembrane proteins"/>
    <property type="match status" value="1"/>
</dbReference>
<evidence type="ECO:0000256" key="3">
    <source>
        <dbReference type="ARBA" id="ARBA00012429"/>
    </source>
</evidence>
<dbReference type="InterPro" id="IPR000719">
    <property type="entry name" value="Prot_kinase_dom"/>
</dbReference>
<evidence type="ECO:0000259" key="30">
    <source>
        <dbReference type="PROSITE" id="PS50081"/>
    </source>
</evidence>
<evidence type="ECO:0000259" key="31">
    <source>
        <dbReference type="PROSITE" id="PS50262"/>
    </source>
</evidence>
<feature type="domain" description="Phorbol-ester/DAG-type" evidence="30">
    <location>
        <begin position="6345"/>
        <end position="6395"/>
    </location>
</feature>
<dbReference type="InterPro" id="IPR047104">
    <property type="entry name" value="BLTP1_N"/>
</dbReference>
<dbReference type="Pfam" id="PF00564">
    <property type="entry name" value="PB1"/>
    <property type="match status" value="1"/>
</dbReference>
<dbReference type="SUPFAM" id="SSF48452">
    <property type="entry name" value="TPR-like"/>
    <property type="match status" value="2"/>
</dbReference>
<dbReference type="InterPro" id="IPR017441">
    <property type="entry name" value="Protein_kinase_ATP_BS"/>
</dbReference>
<comment type="function">
    <text evidence="21">Required for the normal progression of embryogenesis and viability of the organism. Plays an indispensable role in establishing embryonic polarity and in recruiting and maintaining par-6 to the periphery, through interaction with par-3. Required for epithelial cell polarity in the distal spermatheca. Phosphorylates serine residues of num-1. Required for the expression of antimicrobial peptide nlp-29 in response in response to fungal infection or physical injury.</text>
</comment>
<feature type="non-terminal residue" evidence="34">
    <location>
        <position position="6892"/>
    </location>
</feature>
<dbReference type="GO" id="GO:0004697">
    <property type="term" value="F:diacylglycerol-dependent serine/threonine kinase activity"/>
    <property type="evidence" value="ECO:0007669"/>
    <property type="project" value="UniProtKB-EC"/>
</dbReference>
<dbReference type="Pfam" id="PF25039">
    <property type="entry name" value="BLTP1_M"/>
    <property type="match status" value="1"/>
</dbReference>
<dbReference type="Gene3D" id="3.30.200.20">
    <property type="entry name" value="Phosphorylase Kinase, domain 1"/>
    <property type="match status" value="1"/>
</dbReference>
<evidence type="ECO:0000256" key="21">
    <source>
        <dbReference type="ARBA" id="ARBA00058121"/>
    </source>
</evidence>
<evidence type="ECO:0000256" key="16">
    <source>
        <dbReference type="ARBA" id="ARBA00023156"/>
    </source>
</evidence>
<comment type="caution">
    <text evidence="34">The sequence shown here is derived from an EMBL/GenBank/DDBJ whole genome shotgun (WGS) entry which is preliminary data.</text>
</comment>
<feature type="transmembrane region" description="Helical" evidence="28">
    <location>
        <begin position="5936"/>
        <end position="5956"/>
    </location>
</feature>
<dbReference type="PROSITE" id="PS50262">
    <property type="entry name" value="G_PROTEIN_RECEP_F1_2"/>
    <property type="match status" value="1"/>
</dbReference>
<dbReference type="Gene3D" id="1.10.510.10">
    <property type="entry name" value="Transferase(Phosphotransferase) domain 1"/>
    <property type="match status" value="1"/>
</dbReference>
<evidence type="ECO:0000256" key="6">
    <source>
        <dbReference type="ARBA" id="ARBA00022679"/>
    </source>
</evidence>
<comment type="similarity">
    <text evidence="2">Belongs to the protein kinase superfamily. AGC Ser/Thr protein kinase family. PKC subfamily.</text>
</comment>
<dbReference type="InterPro" id="IPR056742">
    <property type="entry name" value="BLTP1_C"/>
</dbReference>
<dbReference type="SUPFAM" id="SSF81321">
    <property type="entry name" value="Family A G protein-coupled receptor-like"/>
    <property type="match status" value="1"/>
</dbReference>
<dbReference type="Pfam" id="PF25040">
    <property type="entry name" value="BLTP1_C"/>
    <property type="match status" value="3"/>
</dbReference>
<feature type="transmembrane region" description="Helical" evidence="28">
    <location>
        <begin position="6006"/>
        <end position="6029"/>
    </location>
</feature>
<dbReference type="InterPro" id="IPR033616">
    <property type="entry name" value="BLTP1"/>
</dbReference>
<evidence type="ECO:0000256" key="17">
    <source>
        <dbReference type="ARBA" id="ARBA00023218"/>
    </source>
</evidence>
<evidence type="ECO:0000256" key="9">
    <source>
        <dbReference type="ARBA" id="ARBA00022741"/>
    </source>
</evidence>
<keyword evidence="16" id="KW-0334">Gonadal differentiation</keyword>
<dbReference type="Pfam" id="PF00130">
    <property type="entry name" value="C1_1"/>
    <property type="match status" value="1"/>
</dbReference>
<dbReference type="InterPro" id="IPR000961">
    <property type="entry name" value="AGC-kinase_C"/>
</dbReference>
<dbReference type="InterPro" id="IPR011009">
    <property type="entry name" value="Kinase-like_dom_sf"/>
</dbReference>
<feature type="repeat" description="TPR" evidence="25">
    <location>
        <begin position="5259"/>
        <end position="5292"/>
    </location>
</feature>
<dbReference type="InterPro" id="IPR046349">
    <property type="entry name" value="C1-like_sf"/>
</dbReference>
<keyword evidence="17" id="KW-0306">Gastrulation</keyword>
<keyword evidence="18" id="KW-0278">Fertilization</keyword>
<dbReference type="Pfam" id="PF00069">
    <property type="entry name" value="Pkinase"/>
    <property type="match status" value="1"/>
</dbReference>
<name>A0A0V1LQ23_9BILA</name>
<evidence type="ECO:0000256" key="10">
    <source>
        <dbReference type="ARBA" id="ARBA00022771"/>
    </source>
</evidence>
<dbReference type="PANTHER" id="PTHR31640:SF1">
    <property type="entry name" value="BRIDGE-LIKE LIPID TRANSFER PROTEIN FAMILY MEMBER 1"/>
    <property type="match status" value="1"/>
</dbReference>
<dbReference type="EMBL" id="JYDW01000018">
    <property type="protein sequence ID" value="KRZ61468.1"/>
    <property type="molecule type" value="Genomic_DNA"/>
</dbReference>
<evidence type="ECO:0000256" key="24">
    <source>
        <dbReference type="ARBA" id="ARBA00082745"/>
    </source>
</evidence>
<sequence length="6892" mass="782306">MQQLLSQNKKELRINTCTSFTYGIKSLVNDRSSFRSSSFRCTRYMSRAWLSATSCRNQQRSSSDPIQQSFIEKIRSFTQKQAALGAGFLVEASPTLTDEYNEETNRLARIYSYTDDWLKFPTMKFDDSKISIIGLDEPHKIEEERLEVLDTISEREFSPKITTPLDIPLETEGYALQIFNEDDSSLEPNLDEVLQNDYLLCNPEDEQLYDDDKVIYYSHLGESDSTPETEVIKTKESEKFDVRYVVTKIIRKFCSSDNMEFSIGSISFSALTARIMFRDMKIYTEDYTIRVTDGLVQFRYWSWYSEPITGSDGFQFGKSYLSVVLNGFECHVYNQLRSYTSFDSFLKDCDLCKRKTTLDNLNSGWSVWKKVKKIFSIIHIKITYGRLVFGNRYLPNSMLVTFDSASGYLHFGLIEASYKFQCVCENFNVKLEKSLEYADAYESPPRLMGGGFVVLQSAKMSFLHIQKRIIKDRCVYIEWQNEFELGKATSIRYGPWADRQRSRLYKFFFPYERIYPEKLPVQSENFKHTLKITFLESTGLDVLFIKEDVPNAIHCSFGCGSFVKVVNPVAEDRHKTCHGIECHFVNFEMLTSLEFRQLICAEKFDLLLDITYPQLWTESQNWNFQFNLSNTTFWFVFCHRNFFVDLLNDWSDCEPVDLYRFFPYQVRVGFGFENLEIVFVTNLYNWIDTSSQDVENWLTLLYVCRGEMELVLPFERFDPSTMTIPLRASVGEGVVRCHVPKQSLLNSFVWLSHVDENRCCPIFEPLEELNADRLWSRVADDKQAWFNSWTFSGWTLLGEYKYHLSPVRQAHVNTEPEVSGSDSLLVDLQVNTSTKLISAELLRCLSNLKDNYFGNSQQFVDISSDSYSKSHFDSSGIAGAGETDQDRPLEVKVSLLLLTVRAYLSGCCADQPTACCFSCDRMLFELSKVDKQHRMQLLVSPIQLNVADSKASLSSLQLCCEWNFPNWAPNQAAVQTMEVRFGDLEAVLSSVEAIRLARLLDLLLGALLDDSDELRRPLAYSTATPEHEHRRIGCELLRQLSIDSIRLSVIDRNVVVQMRIGCVRCNDERNARMGRRVRTAMLESMSCSLAVRLDSTLHRLYECCCMQTDRRPNSSSLVFDWPLDEPLLECARFDVSNLAISCRCPMEGPLAKPPPIDEDYGHSNVSALLYELGTFFTNRPADWFRPRARWTDANFGCSLFRPGEQFFQSPRSDDTAGSVEEQFFDAMADPFELNSNQPNGILYDSCPTLLKCPMIMLSYCQLLTTYAFQENESAATVLHQSRRILAGVQELKLSSTADQSQEKRSFLSDFVERHCQPDERVSQVGRLAFCTDQQVSVFWSPLAFEAVHLLLNACSNSDLFDLFNFVQGIVAEVYRSCSERRHTQLLLDDDLPTSSCCWNYFPTGRCSKWTVELFTPGLTIRSLQCGLLEKTTQSPSQLQHSLSLAPASLLLCTVELPKCELNWSRTDRKLQLNVYVDAFQFQLLQIVEKDANIIGIAPLACRVLFDCRWDQLPQSDRYTVCLIAEGRIEHMQVSVSHKLPSDDVSLKADMYQRLLESDDAVRAVGQNSAESEYKSQANISVGEIYVNCGLSQRLELSAEYWPVYEILHSTVASWLQAACRFYSTVSKSSHDLQLAKKIAFTCLMVEALEPCRRRPVVKSHFDRLLVHGRRLAQCPTCQLMIALLRFLATEEGLQVSRSLAAHCRRLLLDQEEMDDDRGQSRIDQNLVALLTHWREAMSAEHAVQFDLPQERQFLVSTNPTSNSNNNFNKEYDGSNSKENNIDESVEANLLSTSADPTAEQSLLANSLTNRSWRFRSSAQFRDRRTLQMTRDLYNWIAQAQREEREMGYKETNRPTLNPIDLPLEVYFQVFLERMRLLRVPGCDYLSKTVLGGVGVTLSLANVNVMVTEPKEFQLASDTLKRITFASRPALSVGVIQITGSLFNEEIHWRLQEKDLQLIETCQYKLLLRNCTLFLGYASLVLLNQILYVIRSLRDNDLHYNRVVNNCTSLLMSHLRDNSALSTGQNKCREQRNGTNSNTASTLFWVKRAKTILSDFSKARQAFLKRCVFLHFEKPLYKVTRRIRIDGSGDVVRIELRLLLTEMMAGVDFQRLDMVHSGNVDVVDGQLGGRRNGFQFSIHRVDLHFSDTATTSSGFRTVGQMAVEQSVGSLNLATDVEQSVSDSKMKNHLDLTIGPVSLDVPLHPGTLHGVVMRGKKTLSERMPMLFTPLVVEEVVQVKEKAPLVAPSRQFFKKASWAEFEFRIVVRGVHVDAALLPSLKATYRMGEAMSFGTTGGSAEFHVIVPSHQVVFDVKALAGSSAQVVAPFVQIELPPLNSKGSYIHAPLEPEPRFGNGVPLARSSGFVVRQGSYLKIDTEIGTIRHTLTTDLLYQLLFIEETFTRELSEIVQKISTERSSISWFSWSSSRMILYSITFNLRSVCIMATTPTAIAVRMMIEQFSLHISNRLLHRNRADTLDKVQWIAECDLHVALGQLTVADQFDELAFQQVAYLKTGLTLQNIVSKTDSADSGNSDRANEEQQTDQASSYQVTLRQPILYIQPRALDKAVLLWINYKSTYQFWNEQHRCCYDDRLRGNNGAAEQQSATVFDTFSNPASVSSCRGAGPSATSGSGRFGSSGFKFLTFNLDQGMHICVPCYGSGAGGVWSVEHGELALVFSLSSTQISVCSCGPLVSRGTFSGFRVFFLEMNRCDPNGWLDEVKRVGDLSRLNACVVTEGTYDICSETMSSNESRSLAPLWVLNITWNIDGLEMFFNTKILHFCSVLVSTLTSLAADLPDSQAPDDPLPTTDSMADLLRDGTPAGVGDRSRLIERRLAEQSQVLTELTSTGASQWQLDHERRKLQHLETVMYSELRRDLIERLKLQSQKLSTSAANKSASTQHQQTLFASLATSQRPSATISSGTVLNNMNQRHNSRRASSSSTISSPSYTTNSNKYNNNVDDDDDDDNQHPICSSKRQSLDSDLATYNILGQSHRLPYIAENVTASSSMAVVDSLHQSETVDFQLDLKIHVQNCRCKFRLPDNDGEDDQGSHSSPSRGSGLSSEAQKKKSSSRLKHHSADNDGRFLAIILPGLLVQACYRSRRTLDSTTSATKLNRDHQQAELCMWISLESMPDETVLSPHALDFIEKALQVHTAKQIRKCHRQQHKQSATAQVDPVNLANRSSTADMEQLALRAASVAVESFPIQVYLCISVQSSSIRLVSDQWSMVECVMKLPELQLVFTYGKEVPAENESNSQQPDLLIHSGLAIVTLTLSEFSLYVFHRYSKHVRDGGDGTESRDAFCVQVKSVSVNTSRGRKSPSAIGFGDGGTDDTAADDQSPVYFSLIVSISEAKLRYDMRRLQDVLSFPRAWYRRTILRRIILGDSQQQQQQQQQQQHHHQFNIVTTVASSSSSGKCRKPKFSRCCSDSALVVASNRSNVSGLSSGRGRAYSMDRFPSQLIGGEDELSRRGSNDVEPAERQSMPGSSWRALLGVTAQVKNICIEAMAGQVMGHLTCKLDDALLSAKMDMNGAGEKSASANCSVERAVIDARGGFISGTLTIDRPRLFSLVVIKQSLDQNTVHQLRISMEQFQARIDWMSENVFMFNLVEVSLSLLDQWNLFGEAEPTATTTGEDLPTNNALTVRYRLHWRAIELIINRSTLYNLNVIVQRLRQFFRQQFRSGRMILFEDLDEPDDESQSQSVPNPCCGIKFTFNGNCWQKPLELLTRMKFLSNKWSSKLCRIDRPLRLGSVVQVRGGLFTLSCFHGGRLTDSSQWALFHMRELRMDFVNSIEDRIDENGKLCTSVDELLQLELGDPDNDIFNTASACGTQNTFAKSTSQPNNVKTEERSKKVKKLMKSTVKGLILRVQRKVNAPTQLSAVDDWLCFSCREPVSLYNLGDQSESADALLKRFTDGINGDVTANSSAAKMKVTLTNSTPKVPTDICPVTILTSSNTGIVTSISTIPTTTTAASRTTTTTTNTAAAAVATVVAGMNNHGSANINSTSSINNARRDSWIIKIPGLKMNLNMRHQYTVDDDDCDDLHLEISGEQPAAVCCCSLSCRFKDNLILTHELECLNFLRELLLSNMLYTNVESSSSSKASCVNVATGSSAARGGKAGSVGGQEMMRKLNADRRKYVVQQWYFRPNVELMGTTMNPDLVMTLLGINKPSETIPKWLQRYLIDSIDSAATMSQRLYNSDSSEISSDHETESDEKRDDEAEARYFPEDEVPYFRGLGKDSSDSFIDTDISVDEAQLTPYEDASSLYFQGLNAPKQRRKSRFRELKYKNRKVSGKPIEVQENHALNKYKRAVTLLATGRKDKACFMLRSLLKAPFLKKKKSERNSTGINNVAKSLRYAIFKNLAKVEARKGDHDSAMALYLKAFKLCSSDWTLCVEFGIEATRNLNMVLAKVAFGQALSISPNDMFVLDKYISTCYILEDHISCIESIGQALELDSNYLRGYVIRDEIFKRNKYLKMFTVEQLRNKHFEYGSGDAEQILMPLNKIAERLHKSLVSISSACMKSVQPPFIVMIHNLSDFGNALCDVCDYFTEKREHMGKLIDWTDIWSFVFDEQFDDMAAVDGGISLATNVQAPRTFVESNLRKRKADDASSSTFLGQQMTANGEQMETTGVKDAVRNESSKLPLGKGQKETVVFKRRSARLIPGFRMEDPEAFGPLTTRRLTLRDKLCLLFSDELSLKDPEQSAQHCDKGNGGGVMNDGNVKNGDDGGDNLQIASVELAVPCLVGTMAKPSLVELEALNGTYTVVMLLLRFLSKLSRMESYWWSDELRRSFLRCHAWWSKYWSPAKSEQEDRIHLMALELKIHFKKPAKKQLLLGQAIAITNTADQCEDRLLAIRAYHLLARLFELNNVDAAAGIHFKRCYQLMLEADLPVMRVPSCGLTICRDELYKKNEMADLNQLLGQVEQLIADGSIELAVEILEKSLHSLVQHQQQLFVRQMMLLSCYKQLGMSTKAAPLFLALLDQLVVDYKQTDVGERRTVWVPIQRLLDAGGWLFQGDVRAAVFQPSFCGPVAQQLVELIVFADEYPFYKRDIPDQCWLLPWIFLYNILNWFEMAELVKNGKLSSPPSSTTSQRKSPPRDLRMVTNSLNVLKLAHDVLGEKSLCMLNDGQLLEFFMEEILRTLRHPNLVAQPVLDGLLETMNEAEQCIFCMCRYPMKRKRNLRDHSVAAAGLTWNRTITLFDFIIPEKLPQCDSAPNESVSSEALQLLLRMETFVPESLHLSSRYQTEWDEYFFHDRKDPPSLTIDKQVPVVSTLYYVIADHYLKYQEFSKAVDYYLQDLLINPNRFDSLAGLAQAASGIVDARLFSASLRFTMEEEAHIYHWSRIIVKAYEKALELDKTHVTFWMEYGNSAYLCHSFYRRLIHRLKDSGQLSGEQEVELKRRRNDLLDIAEKAFLLVSKNANFQSESKDQWLVFYMLGKIGEKKNDSLEKLLALYFKSIYSLYADGVQLVESIRLNNPPRGSLEMLELYYRIHVCILKNIILERISFERLEDLCNFLALVRGSPCSAVTDVVLKNSSSSSLLTANSQVYGDSGIDEILNRKVFNYENSQYIRFGKSTLSGPFISLPNPTQSENAEAIAMIMEMCRDAFVSCIQRFSGHYKSYYWLAILYFSLMPSQTPCTSMEILYGAGRSGDPLLSNALFHCRRQTNLFDGICSYPVDDINRPGSFYVHMRRSVKLLIDCAISFDDLETLCEILWYLRKKPEVDRVYLLEEDRQTFLKELQHFVSDFITTRYASLSAEDQRKTICMICKLYFSIIRVPGFSVSDWKQLIVSMYLMMSGKQDGDFTQALSFARGLMDNREYGSTTLSRHPVLKSKGRKPVLSRQIHNKVHLFGCFGINKTIEIISKNKSKQNIFLSTTFHKGATTTLSSPKSTFEKSLKFQLLHIIRFVDDNLFMFTNNKHMVIRTGTDSKLATSSSSVSTNHLHSNSAFLIIGILVIFVKIFQLYIMLVKKLPVKNFLFIKGNTVAEVFTGLGYMTSAIRRIYVFLHRITLSNRFDCLFYAFHITAFPFSDIFSSFCLCALAVEQGLAIGFHNLYKKLTDNVLRIILALLFVCSFSLNVLNWISILQKRDYTVSANCNLYECTSAWFYELQYILPLFFTTVTVIIHLGTFVLFRLLRREQGSNNEMQMTHTRRVSSIFISKFIIASMERLLLLTNDMFATKSELSSILWMLQGFNVILQTVIYLYVYPDFRAEVAALSTWRRCCSKKEQVSVQIRTVINARTPFQKFYFKPVVFDVMILYAHPPLSLEQFYQEIRLACQFDAKHPFTVKWMDEEGDPCTISSQIELNEALRLYEINRDNEIFIHVFSGLPVQPGLPCLEHVYRRGARRWKKFYRIHGHLFTAKRFNRRAICAICRDRIWGLGRQGFRCVTCKLAVHKKCHKLVKLSCPGFPLTPDVMASSISSANSSSAVVLDSSPSRYAIAHSKHVYDNEMFMENDAALPIHADNNSSRAVIDGVNDEETVVTSSKCHGITIDDFNLLKVIGRGSYAKVLQVEYKKTGQLYAMKVIKKTMVTDEEDIDWVQTEKHVFETASNHPFLVGLHSCFQTLFFVIEFVPGGDLMFHMQRQRRLPEEHARFYSAEIILALYFLHSGGIIYRDLKLDNVLIDADGHIKLTDYGMCKEGVGIGDTTSTFCGTPNYIAPEILRGEEYSFSVDWWALGVLMYEMMAGRSPFDIVGMVDTPDQQTEDYLFQIILEKTIRIPRSLSVKAASVLKGFLNKNPAERLGCTQPLEQGFEDIKNHAFFRNIEWELVEAKQITPPYRPLIKDNRDLEHFDRQFTDEPVQFSPDEHFTITFFYLKIIAAMLLFPIRIMRNLNKQVLIGVSISTIHCVSHEQGKLQLSKTTENCISFHSIYIEKLEKEPYSMLRIANKFFDETLSFQSGFCY</sequence>
<keyword evidence="9 26" id="KW-0547">Nucleotide-binding</keyword>
<dbReference type="FunFam" id="3.30.200.20:FF:000070">
    <property type="entry name" value="Protein kinase C"/>
    <property type="match status" value="1"/>
</dbReference>
<gene>
    <name evidence="34" type="ORF">T02_14284</name>
</gene>
<dbReference type="SUPFAM" id="SSF56112">
    <property type="entry name" value="Protein kinase-like (PK-like)"/>
    <property type="match status" value="1"/>
</dbReference>
<dbReference type="InterPro" id="IPR000270">
    <property type="entry name" value="PB1_dom"/>
</dbReference>
<evidence type="ECO:0000256" key="18">
    <source>
        <dbReference type="ARBA" id="ARBA00023279"/>
    </source>
</evidence>
<feature type="transmembrane region" description="Helical" evidence="28">
    <location>
        <begin position="6050"/>
        <end position="6071"/>
    </location>
</feature>
<keyword evidence="11 34" id="KW-0418">Kinase</keyword>
<feature type="compositionally biased region" description="Basic and acidic residues" evidence="27">
    <location>
        <begin position="4194"/>
        <end position="4209"/>
    </location>
</feature>
<comment type="catalytic activity">
    <reaction evidence="19">
        <text>L-threonyl-[protein] + ATP = O-phospho-L-threonyl-[protein] + ADP + H(+)</text>
        <dbReference type="Rhea" id="RHEA:46608"/>
        <dbReference type="Rhea" id="RHEA-COMP:11060"/>
        <dbReference type="Rhea" id="RHEA-COMP:11605"/>
        <dbReference type="ChEBI" id="CHEBI:15378"/>
        <dbReference type="ChEBI" id="CHEBI:30013"/>
        <dbReference type="ChEBI" id="CHEBI:30616"/>
        <dbReference type="ChEBI" id="CHEBI:61977"/>
        <dbReference type="ChEBI" id="CHEBI:456216"/>
        <dbReference type="EC" id="2.7.11.13"/>
    </reaction>
</comment>
<keyword evidence="7 28" id="KW-0812">Transmembrane</keyword>
<evidence type="ECO:0000256" key="25">
    <source>
        <dbReference type="PROSITE-ProRule" id="PRU00339"/>
    </source>
</evidence>
<feature type="binding site" evidence="26">
    <location>
        <position position="6517"/>
    </location>
    <ligand>
        <name>ATP</name>
        <dbReference type="ChEBI" id="CHEBI:30616"/>
    </ligand>
</feature>
<feature type="domain" description="PB1" evidence="33">
    <location>
        <begin position="6230"/>
        <end position="6316"/>
    </location>
</feature>
<proteinExistence type="inferred from homology"/>
<evidence type="ECO:0000256" key="27">
    <source>
        <dbReference type="SAM" id="MobiDB-lite"/>
    </source>
</evidence>
<keyword evidence="5" id="KW-0597">Phosphoprotein</keyword>
<dbReference type="GO" id="GO:0007338">
    <property type="term" value="P:single fertilization"/>
    <property type="evidence" value="ECO:0007669"/>
    <property type="project" value="UniProtKB-KW"/>
</dbReference>
<keyword evidence="6" id="KW-0808">Transferase</keyword>
<dbReference type="SMART" id="SM01220">
    <property type="entry name" value="FSA_C"/>
    <property type="match status" value="1"/>
</dbReference>
<evidence type="ECO:0000256" key="1">
    <source>
        <dbReference type="ARBA" id="ARBA00004370"/>
    </source>
</evidence>
<evidence type="ECO:0000256" key="22">
    <source>
        <dbReference type="ARBA" id="ARBA00066239"/>
    </source>
</evidence>
<evidence type="ECO:0000256" key="23">
    <source>
        <dbReference type="ARBA" id="ARBA00067239"/>
    </source>
</evidence>
<keyword evidence="12" id="KW-0862">Zinc</keyword>
<keyword evidence="25" id="KW-0802">TPR repeat</keyword>
<dbReference type="PROSITE" id="PS50081">
    <property type="entry name" value="ZF_DAG_PE_2"/>
    <property type="match status" value="1"/>
</dbReference>
<dbReference type="GO" id="GO:0098793">
    <property type="term" value="C:presynapse"/>
    <property type="evidence" value="ECO:0007669"/>
    <property type="project" value="GOC"/>
</dbReference>
<evidence type="ECO:0000313" key="35">
    <source>
        <dbReference type="Proteomes" id="UP000054721"/>
    </source>
</evidence>
<feature type="transmembrane region" description="Helical" evidence="28">
    <location>
        <begin position="6100"/>
        <end position="6121"/>
    </location>
</feature>
<evidence type="ECO:0000256" key="15">
    <source>
        <dbReference type="ARBA" id="ARBA00023136"/>
    </source>
</evidence>
<organism evidence="34 35">
    <name type="scientific">Trichinella nativa</name>
    <dbReference type="NCBI Taxonomy" id="6335"/>
    <lineage>
        <taxon>Eukaryota</taxon>
        <taxon>Metazoa</taxon>
        <taxon>Ecdysozoa</taxon>
        <taxon>Nematoda</taxon>
        <taxon>Enoplea</taxon>
        <taxon>Dorylaimia</taxon>
        <taxon>Trichinellida</taxon>
        <taxon>Trichinellidae</taxon>
        <taxon>Trichinella</taxon>
    </lineage>
</organism>
<dbReference type="PROSITE" id="PS00108">
    <property type="entry name" value="PROTEIN_KINASE_ST"/>
    <property type="match status" value="1"/>
</dbReference>
<feature type="transmembrane region" description="Helical" evidence="28">
    <location>
        <begin position="6174"/>
        <end position="6194"/>
    </location>
</feature>
<dbReference type="InterPro" id="IPR017452">
    <property type="entry name" value="GPCR_Rhodpsn_7TM"/>
</dbReference>
<dbReference type="GO" id="GO:0048488">
    <property type="term" value="P:synaptic vesicle endocytosis"/>
    <property type="evidence" value="ECO:0007669"/>
    <property type="project" value="TreeGrafter"/>
</dbReference>
<dbReference type="GO" id="GO:0045087">
    <property type="term" value="P:innate immune response"/>
    <property type="evidence" value="ECO:0007669"/>
    <property type="project" value="UniProtKB-ARBA"/>
</dbReference>
<keyword evidence="4" id="KW-0723">Serine/threonine-protein kinase</keyword>
<feature type="transmembrane region" description="Helical" evidence="28">
    <location>
        <begin position="5976"/>
        <end position="5994"/>
    </location>
</feature>
<evidence type="ECO:0000256" key="14">
    <source>
        <dbReference type="ARBA" id="ARBA00022989"/>
    </source>
</evidence>
<dbReference type="InterPro" id="IPR053793">
    <property type="entry name" value="PB1-like"/>
</dbReference>
<keyword evidence="17" id="KW-0217">Developmental protein</keyword>
<feature type="domain" description="Protein kinase" evidence="29">
    <location>
        <begin position="6484"/>
        <end position="6751"/>
    </location>
</feature>
<dbReference type="PROSITE" id="PS51745">
    <property type="entry name" value="PB1"/>
    <property type="match status" value="1"/>
</dbReference>
<dbReference type="GO" id="GO:0005524">
    <property type="term" value="F:ATP binding"/>
    <property type="evidence" value="ECO:0007669"/>
    <property type="project" value="UniProtKB-UniRule"/>
</dbReference>
<dbReference type="PROSITE" id="PS00107">
    <property type="entry name" value="PROTEIN_KINASE_ATP"/>
    <property type="match status" value="1"/>
</dbReference>
<evidence type="ECO:0000256" key="7">
    <source>
        <dbReference type="ARBA" id="ARBA00022692"/>
    </source>
</evidence>
<keyword evidence="15 28" id="KW-0472">Membrane</keyword>
<dbReference type="InterPro" id="IPR036204">
    <property type="entry name" value="ATP_synth_f6_sf_mt"/>
</dbReference>
<accession>A0A0V1LQ23</accession>
<evidence type="ECO:0000256" key="12">
    <source>
        <dbReference type="ARBA" id="ARBA00022833"/>
    </source>
</evidence>
<dbReference type="FunFam" id="3.30.60.20:FF:000012">
    <property type="entry name" value="Protein kinase C"/>
    <property type="match status" value="1"/>
</dbReference>
<dbReference type="Gene3D" id="1.25.40.10">
    <property type="entry name" value="Tetratricopeptide repeat domain"/>
    <property type="match status" value="1"/>
</dbReference>
<feature type="compositionally biased region" description="Polar residues" evidence="27">
    <location>
        <begin position="2522"/>
        <end position="2531"/>
    </location>
</feature>
<evidence type="ECO:0000256" key="5">
    <source>
        <dbReference type="ARBA" id="ARBA00022553"/>
    </source>
</evidence>
<dbReference type="Pfam" id="PF20413">
    <property type="entry name" value="BLTP1_N"/>
    <property type="match status" value="1"/>
</dbReference>
<dbReference type="SMART" id="SM00109">
    <property type="entry name" value="C1"/>
    <property type="match status" value="1"/>
</dbReference>